<dbReference type="PROSITE" id="PS51257">
    <property type="entry name" value="PROKAR_LIPOPROTEIN"/>
    <property type="match status" value="1"/>
</dbReference>
<keyword evidence="2" id="KW-1185">Reference proteome</keyword>
<organism evidence="1 2">
    <name type="scientific">Rubellimicrobium roseum</name>
    <dbReference type="NCBI Taxonomy" id="687525"/>
    <lineage>
        <taxon>Bacteria</taxon>
        <taxon>Pseudomonadati</taxon>
        <taxon>Pseudomonadota</taxon>
        <taxon>Alphaproteobacteria</taxon>
        <taxon>Rhodobacterales</taxon>
        <taxon>Roseobacteraceae</taxon>
        <taxon>Rubellimicrobium</taxon>
    </lineage>
</organism>
<accession>A0A5C4NR60</accession>
<dbReference type="Proteomes" id="UP000305709">
    <property type="component" value="Unassembled WGS sequence"/>
</dbReference>
<name>A0A5C4NR60_9RHOB</name>
<gene>
    <name evidence="1" type="ORF">FHG71_01800</name>
</gene>
<protein>
    <recommendedName>
        <fullName evidence="3">Lipoprotein</fullName>
    </recommendedName>
</protein>
<dbReference type="AlphaFoldDB" id="A0A5C4NR60"/>
<dbReference type="RefSeq" id="WP_139079883.1">
    <property type="nucleotide sequence ID" value="NZ_VDFV01000001.1"/>
</dbReference>
<evidence type="ECO:0000313" key="1">
    <source>
        <dbReference type="EMBL" id="TNC74889.1"/>
    </source>
</evidence>
<reference evidence="1 2" key="1">
    <citation type="submission" date="2019-06" db="EMBL/GenBank/DDBJ databases">
        <authorList>
            <person name="Jiang L."/>
        </authorList>
    </citation>
    <scope>NUCLEOTIDE SEQUENCE [LARGE SCALE GENOMIC DNA]</scope>
    <source>
        <strain evidence="1 2">YIM 48858</strain>
    </source>
</reference>
<comment type="caution">
    <text evidence="1">The sequence shown here is derived from an EMBL/GenBank/DDBJ whole genome shotgun (WGS) entry which is preliminary data.</text>
</comment>
<evidence type="ECO:0000313" key="2">
    <source>
        <dbReference type="Proteomes" id="UP000305709"/>
    </source>
</evidence>
<sequence length="64" mass="6323">MAQLLRAVVAGVTLATTGALLGCPDWTASLTYVTGMAATLMAGTTTVRRSAPAFRPGSGAPSVG</sequence>
<dbReference type="EMBL" id="VDFV01000001">
    <property type="protein sequence ID" value="TNC74889.1"/>
    <property type="molecule type" value="Genomic_DNA"/>
</dbReference>
<proteinExistence type="predicted"/>
<evidence type="ECO:0008006" key="3">
    <source>
        <dbReference type="Google" id="ProtNLM"/>
    </source>
</evidence>